<name>A0ACC1KKJ3_9FUNG</name>
<evidence type="ECO:0000313" key="2">
    <source>
        <dbReference type="Proteomes" id="UP001140066"/>
    </source>
</evidence>
<keyword evidence="2" id="KW-1185">Reference proteome</keyword>
<sequence>MMSTVKQLTVSDPKATMACIEAAEEGNGFQNIESFRATYHGQSIFETLRMLKAFPALVSLDSSISVLGPELKSVSAMELPDYVADTYGDKGKNLRVWRMSIFAKSDDPQFIDHLLLLSLACPKLCRLEFMSRTVTDYRARVAKTLESKRFSKHATQLGRLTHAAYKLHGYGGYE</sequence>
<gene>
    <name evidence="1" type="ORF">GGI18_001400</name>
</gene>
<dbReference type="Proteomes" id="UP001140066">
    <property type="component" value="Unassembled WGS sequence"/>
</dbReference>
<evidence type="ECO:0000313" key="1">
    <source>
        <dbReference type="EMBL" id="KAJ2791059.1"/>
    </source>
</evidence>
<accession>A0ACC1KKJ3</accession>
<comment type="caution">
    <text evidence="1">The sequence shown here is derived from an EMBL/GenBank/DDBJ whole genome shotgun (WGS) entry which is preliminary data.</text>
</comment>
<proteinExistence type="predicted"/>
<dbReference type="EMBL" id="JANBUK010000209">
    <property type="protein sequence ID" value="KAJ2791059.1"/>
    <property type="molecule type" value="Genomic_DNA"/>
</dbReference>
<protein>
    <submittedName>
        <fullName evidence="1">Uncharacterized protein</fullName>
    </submittedName>
</protein>
<reference evidence="1" key="1">
    <citation type="submission" date="2022-07" db="EMBL/GenBank/DDBJ databases">
        <title>Phylogenomic reconstructions and comparative analyses of Kickxellomycotina fungi.</title>
        <authorList>
            <person name="Reynolds N.K."/>
            <person name="Stajich J.E."/>
            <person name="Barry K."/>
            <person name="Grigoriev I.V."/>
            <person name="Crous P."/>
            <person name="Smith M.E."/>
        </authorList>
    </citation>
    <scope>NUCLEOTIDE SEQUENCE</scope>
    <source>
        <strain evidence="1">BCRC 34191</strain>
    </source>
</reference>
<organism evidence="1 2">
    <name type="scientific">Coemansia linderi</name>
    <dbReference type="NCBI Taxonomy" id="2663919"/>
    <lineage>
        <taxon>Eukaryota</taxon>
        <taxon>Fungi</taxon>
        <taxon>Fungi incertae sedis</taxon>
        <taxon>Zoopagomycota</taxon>
        <taxon>Kickxellomycotina</taxon>
        <taxon>Kickxellomycetes</taxon>
        <taxon>Kickxellales</taxon>
        <taxon>Kickxellaceae</taxon>
        <taxon>Coemansia</taxon>
    </lineage>
</organism>